<feature type="domain" description="PCI" evidence="8">
    <location>
        <begin position="275"/>
        <end position="446"/>
    </location>
</feature>
<evidence type="ECO:0000256" key="4">
    <source>
        <dbReference type="ARBA" id="ARBA00022490"/>
    </source>
</evidence>
<evidence type="ECO:0000256" key="6">
    <source>
        <dbReference type="ARBA" id="ARBA00023242"/>
    </source>
</evidence>
<comment type="similarity">
    <text evidence="3">Belongs to the CSN1 family.</text>
</comment>
<dbReference type="SUPFAM" id="SSF46785">
    <property type="entry name" value="Winged helix' DNA-binding domain"/>
    <property type="match status" value="1"/>
</dbReference>
<dbReference type="OrthoDB" id="422427at2759"/>
<dbReference type="STRING" id="5286.A0A0K3CNX9"/>
<sequence length="508" mass="56625">MEVDAPAAQPRPTRRIVVPDSSPYDLDSLASSWDVTGRNKINRLLYVANSSPSLAGPALTLALAAIKALTLDTRLYEETYYLYRQFFNSVAEGKEQDPQALAWFEQVKDKQEQFDREWSDKTKRDAQSGLERLEVELKGYMTNLIKESIRMGHRDLARFQYRMGDLQGAVRSYTKSREYCTTSQHVLEMCLGVIEVALDMSNYAFIRNYVVKAESAVEAAQASAASGKGKAAPVNLPGMVAPGLDPAEAAKERDRKIVQERLTVAGAVAYMGMGSYEKAAYAFTDVGAEALIHGPGHFIPPADVALYAVITGLACFSRSALRSRVLENANLRPFLDLEPYLRDIVRAFHDSQFKTGLELLSKYEARLLLDIHLAPHVDALVHSIRQRAIQAYFAPFASVSLSRMAAAFGWREDYMQAAVVELIGNGMLKARIDSAKGVLVARRQDPRVEAFKNALEEGEKMQKRAIASHLRMKLMQNDLVVKPARRPGGGRDQQQQQQYDDRATIQVD</sequence>
<dbReference type="AlphaFoldDB" id="A0A0K3CNX9"/>
<evidence type="ECO:0000313" key="11">
    <source>
        <dbReference type="Proteomes" id="UP000199069"/>
    </source>
</evidence>
<accession>A0A0K3CNX9</accession>
<dbReference type="PROSITE" id="PS50250">
    <property type="entry name" value="PCI"/>
    <property type="match status" value="1"/>
</dbReference>
<dbReference type="PANTHER" id="PTHR14145:SF2">
    <property type="entry name" value="COP9 SIGNALOSOME COMPLEX SUBUNIT 1"/>
    <property type="match status" value="1"/>
</dbReference>
<evidence type="ECO:0000313" key="12">
    <source>
        <dbReference type="Proteomes" id="UP000239560"/>
    </source>
</evidence>
<feature type="compositionally biased region" description="Basic and acidic residues" evidence="7">
    <location>
        <begin position="499"/>
        <end position="508"/>
    </location>
</feature>
<evidence type="ECO:0000256" key="7">
    <source>
        <dbReference type="SAM" id="MobiDB-lite"/>
    </source>
</evidence>
<keyword evidence="11" id="KW-1185">Reference proteome</keyword>
<dbReference type="GO" id="GO:0008180">
    <property type="term" value="C:COP9 signalosome"/>
    <property type="evidence" value="ECO:0007669"/>
    <property type="project" value="UniProtKB-KW"/>
</dbReference>
<comment type="subcellular location">
    <subcellularLocation>
        <location evidence="2">Cytoplasm</location>
    </subcellularLocation>
    <subcellularLocation>
        <location evidence="1">Nucleus</location>
    </subcellularLocation>
</comment>
<dbReference type="GO" id="GO:0005737">
    <property type="term" value="C:cytoplasm"/>
    <property type="evidence" value="ECO:0007669"/>
    <property type="project" value="UniProtKB-SubCell"/>
</dbReference>
<evidence type="ECO:0000313" key="9">
    <source>
        <dbReference type="EMBL" id="CTR11309.1"/>
    </source>
</evidence>
<dbReference type="PANTHER" id="PTHR14145">
    <property type="entry name" value="26S PROTESOME SUBUNIT 6"/>
    <property type="match status" value="1"/>
</dbReference>
<proteinExistence type="inferred from homology"/>
<evidence type="ECO:0000259" key="8">
    <source>
        <dbReference type="PROSITE" id="PS50250"/>
    </source>
</evidence>
<name>A0A0K3CNX9_RHOTO</name>
<evidence type="ECO:0000256" key="2">
    <source>
        <dbReference type="ARBA" id="ARBA00004496"/>
    </source>
</evidence>
<dbReference type="Gene3D" id="1.25.40.570">
    <property type="match status" value="2"/>
</dbReference>
<keyword evidence="4" id="KW-0963">Cytoplasm</keyword>
<reference evidence="9 11" key="1">
    <citation type="submission" date="2015-07" db="EMBL/GenBank/DDBJ databases">
        <authorList>
            <person name="Cajimat M.N.B."/>
            <person name="Milazzo M.L."/>
            <person name="Fulhorst C.F."/>
        </authorList>
    </citation>
    <scope>NUCLEOTIDE SEQUENCE [LARGE SCALE GENOMIC DNA]</scope>
    <source>
        <strain evidence="9">Single colony</strain>
    </source>
</reference>
<dbReference type="Pfam" id="PF10602">
    <property type="entry name" value="RPN7"/>
    <property type="match status" value="1"/>
</dbReference>
<keyword evidence="10" id="KW-0647">Proteasome</keyword>
<gene>
    <name evidence="9" type="primary">FGENESH: predicted gene_17.28</name>
    <name evidence="10" type="ORF">AAT19DRAFT_11569</name>
    <name evidence="9" type="ORF">BN2166_0071700</name>
</gene>
<protein>
    <submittedName>
        <fullName evidence="10">26S proteasome subunit RPN7-domain containing protein</fullName>
    </submittedName>
    <submittedName>
        <fullName evidence="9">BY PROTMAP: gi|472588688|gb|EMS26160.1| COP9 signalosome complex subunit 1 [Rhodosporidium toruloides NP11] gi|647396477|emb|CDR38718.1| RHTO0S03e12530g1_1 [Rhodosporidium toruloides]</fullName>
    </submittedName>
</protein>
<evidence type="ECO:0000313" key="10">
    <source>
        <dbReference type="EMBL" id="PRQ69916.1"/>
    </source>
</evidence>
<dbReference type="InterPro" id="IPR019585">
    <property type="entry name" value="Rpn7/CSN1"/>
</dbReference>
<dbReference type="InterPro" id="IPR036390">
    <property type="entry name" value="WH_DNA-bd_sf"/>
</dbReference>
<evidence type="ECO:0000256" key="1">
    <source>
        <dbReference type="ARBA" id="ARBA00004123"/>
    </source>
</evidence>
<dbReference type="SMART" id="SM00088">
    <property type="entry name" value="PINT"/>
    <property type="match status" value="1"/>
</dbReference>
<evidence type="ECO:0000256" key="5">
    <source>
        <dbReference type="ARBA" id="ARBA00022790"/>
    </source>
</evidence>
<reference evidence="10 12" key="2">
    <citation type="journal article" date="2018" name="Elife">
        <title>Functional genomics of lipid metabolism in the oleaginous yeast Rhodosporidium toruloides.</title>
        <authorList>
            <person name="Coradetti S.T."/>
            <person name="Pinel D."/>
            <person name="Geiselman G."/>
            <person name="Ito M."/>
            <person name="Mondo S."/>
            <person name="Reilly M.C."/>
            <person name="Cheng Y.F."/>
            <person name="Bauer S."/>
            <person name="Grigoriev I."/>
            <person name="Gladden J.M."/>
            <person name="Simmons B.A."/>
            <person name="Brem R."/>
            <person name="Arkin A.P."/>
            <person name="Skerker J.M."/>
        </authorList>
    </citation>
    <scope>NUCLEOTIDE SEQUENCE [LARGE SCALE GENOMIC DNA]</scope>
    <source>
        <strain evidence="10 12">NBRC 0880</strain>
    </source>
</reference>
<dbReference type="InterPro" id="IPR045135">
    <property type="entry name" value="Rpn7_N"/>
</dbReference>
<organism evidence="9 11">
    <name type="scientific">Rhodotorula toruloides</name>
    <name type="common">Yeast</name>
    <name type="synonym">Rhodosporidium toruloides</name>
    <dbReference type="NCBI Taxonomy" id="5286"/>
    <lineage>
        <taxon>Eukaryota</taxon>
        <taxon>Fungi</taxon>
        <taxon>Dikarya</taxon>
        <taxon>Basidiomycota</taxon>
        <taxon>Pucciniomycotina</taxon>
        <taxon>Microbotryomycetes</taxon>
        <taxon>Sporidiobolales</taxon>
        <taxon>Sporidiobolaceae</taxon>
        <taxon>Rhodotorula</taxon>
    </lineage>
</organism>
<feature type="region of interest" description="Disordered" evidence="7">
    <location>
        <begin position="482"/>
        <end position="508"/>
    </location>
</feature>
<dbReference type="Proteomes" id="UP000199069">
    <property type="component" value="Unassembled WGS sequence"/>
</dbReference>
<dbReference type="InterPro" id="IPR000717">
    <property type="entry name" value="PCI_dom"/>
</dbReference>
<dbReference type="GO" id="GO:0000502">
    <property type="term" value="C:proteasome complex"/>
    <property type="evidence" value="ECO:0007669"/>
    <property type="project" value="UniProtKB-KW"/>
</dbReference>
<dbReference type="EMBL" id="LCTV02000017">
    <property type="protein sequence ID" value="PRQ69916.1"/>
    <property type="molecule type" value="Genomic_DNA"/>
</dbReference>
<dbReference type="EMBL" id="CWKI01000017">
    <property type="protein sequence ID" value="CTR11309.1"/>
    <property type="molecule type" value="Genomic_DNA"/>
</dbReference>
<dbReference type="Proteomes" id="UP000239560">
    <property type="component" value="Unassembled WGS sequence"/>
</dbReference>
<evidence type="ECO:0000256" key="3">
    <source>
        <dbReference type="ARBA" id="ARBA00008793"/>
    </source>
</evidence>
<keyword evidence="5" id="KW-0736">Signalosome</keyword>
<keyword evidence="6" id="KW-0539">Nucleus</keyword>
<dbReference type="OMA" id="IYLQNWA"/>
<dbReference type="Pfam" id="PF01399">
    <property type="entry name" value="PCI"/>
    <property type="match status" value="1"/>
</dbReference>